<feature type="signal peptide" evidence="1">
    <location>
        <begin position="1"/>
        <end position="22"/>
    </location>
</feature>
<gene>
    <name evidence="2" type="ORF">SAMN05216552_103819</name>
</gene>
<dbReference type="Proteomes" id="UP000199391">
    <property type="component" value="Unassembled WGS sequence"/>
</dbReference>
<dbReference type="InterPro" id="IPR012334">
    <property type="entry name" value="Pectin_lyas_fold"/>
</dbReference>
<protein>
    <recommendedName>
        <fullName evidence="4">PDZ domain-containing protein</fullName>
    </recommendedName>
</protein>
<feature type="chain" id="PRO_5011533681" description="PDZ domain-containing protein" evidence="1">
    <location>
        <begin position="23"/>
        <end position="797"/>
    </location>
</feature>
<dbReference type="Gene3D" id="2.30.42.10">
    <property type="match status" value="1"/>
</dbReference>
<name>A0A1I7LUI9_9BURK</name>
<keyword evidence="3" id="KW-1185">Reference proteome</keyword>
<dbReference type="RefSeq" id="WP_093559469.1">
    <property type="nucleotide sequence ID" value="NZ_FPBO01000038.1"/>
</dbReference>
<dbReference type="AlphaFoldDB" id="A0A1I7LUI9"/>
<dbReference type="OrthoDB" id="227157at2"/>
<accession>A0A1I7LUI9</accession>
<dbReference type="SUPFAM" id="SSF51126">
    <property type="entry name" value="Pectin lyase-like"/>
    <property type="match status" value="1"/>
</dbReference>
<evidence type="ECO:0008006" key="4">
    <source>
        <dbReference type="Google" id="ProtNLM"/>
    </source>
</evidence>
<keyword evidence="1" id="KW-0732">Signal</keyword>
<dbReference type="InterPro" id="IPR011050">
    <property type="entry name" value="Pectin_lyase_fold/virulence"/>
</dbReference>
<sequence>MRAALILIALAGAVVAPCGVAAAETVARHAAVAGDASGAGKVAVRDGKSLAAALRRARADRRIRHIELAAGTYELAAPLLIDERLSGGAGAPFVLSAAPGARPVLSGATRLPALRWQPWRDGVWRARYAGPAFQRMWLGQRALVRARYPNVDPAQAGFGGAADATSPERVARWSDPAGAVLHALHGNQWGGVQVPILGKNADGGLAYGAQTGNNRIMPPSERDRYVENVFEELDAPGEWFDDRKRGWLYFKPLAAARPPATGFRAGAHEALIRVEGGKAEVRHVRVRGLRFQDTEPTFLKAVEPLLRSDWKFYRAGAVTIENARDVRVEDGDFTELGGHAIVVSGRAREVRLSGNHIHDIGGTALAFVGRPAAVRSPLFEYQERLDVAALDPVPGPRSDDYPRDSAAVDNLIHDIGRIDRQATGVQIAMAARITVDHNSIYRVPRAGINIGDGTWGGHRITHNDVFDTVRETGDHGAFNSWGRDRYWHPDRKEMERRVAADPKLPLLDAIEPILMRRNRFRSDHGWDIDLDDGASNYVIEENLMLAGGLKLREGFARVVRNNIMVNGTFHPHVWFDDSGDVFESNLVMAPYQPIEIPRWGRSVDRNLFVGGGLAEARARGTDAGSAEGDPGFAAPAKGDYTVTNAALARRVGFVNFPMDDFGVRPARLKALAAAPDFPAPSAGGPGAPRQAAGTLAGLLLKPVETLGEQSAAGLASASGLWVLEVEAGGPGQAAGLLPRDVIVGAGRDTPGSFRPIADLASLRALLAAGRELDLVVVRAQARIAVRWPRAGGAGVER</sequence>
<evidence type="ECO:0000313" key="2">
    <source>
        <dbReference type="EMBL" id="SFV13287.1"/>
    </source>
</evidence>
<evidence type="ECO:0000256" key="1">
    <source>
        <dbReference type="SAM" id="SignalP"/>
    </source>
</evidence>
<dbReference type="EMBL" id="FPBO01000038">
    <property type="protein sequence ID" value="SFV13287.1"/>
    <property type="molecule type" value="Genomic_DNA"/>
</dbReference>
<proteinExistence type="predicted"/>
<evidence type="ECO:0000313" key="3">
    <source>
        <dbReference type="Proteomes" id="UP000199391"/>
    </source>
</evidence>
<dbReference type="InterPro" id="IPR006626">
    <property type="entry name" value="PbH1"/>
</dbReference>
<dbReference type="PANTHER" id="PTHR36453:SF1">
    <property type="entry name" value="RIGHT HANDED BETA HELIX DOMAIN-CONTAINING PROTEIN"/>
    <property type="match status" value="1"/>
</dbReference>
<dbReference type="InterPro" id="IPR036034">
    <property type="entry name" value="PDZ_sf"/>
</dbReference>
<dbReference type="SMART" id="SM00710">
    <property type="entry name" value="PbH1"/>
    <property type="match status" value="3"/>
</dbReference>
<organism evidence="2 3">
    <name type="scientific">Pseudoduganella namucuonensis</name>
    <dbReference type="NCBI Taxonomy" id="1035707"/>
    <lineage>
        <taxon>Bacteria</taxon>
        <taxon>Pseudomonadati</taxon>
        <taxon>Pseudomonadota</taxon>
        <taxon>Betaproteobacteria</taxon>
        <taxon>Burkholderiales</taxon>
        <taxon>Oxalobacteraceae</taxon>
        <taxon>Telluria group</taxon>
        <taxon>Pseudoduganella</taxon>
    </lineage>
</organism>
<reference evidence="3" key="1">
    <citation type="submission" date="2016-10" db="EMBL/GenBank/DDBJ databases">
        <authorList>
            <person name="Varghese N."/>
            <person name="Submissions S."/>
        </authorList>
    </citation>
    <scope>NUCLEOTIDE SEQUENCE [LARGE SCALE GENOMIC DNA]</scope>
    <source>
        <strain evidence="3">CGMCC 1.11014</strain>
    </source>
</reference>
<dbReference type="Gene3D" id="2.160.20.10">
    <property type="entry name" value="Single-stranded right-handed beta-helix, Pectin lyase-like"/>
    <property type="match status" value="2"/>
</dbReference>
<dbReference type="PANTHER" id="PTHR36453">
    <property type="entry name" value="SECRETED PROTEIN-RELATED"/>
    <property type="match status" value="1"/>
</dbReference>
<dbReference type="STRING" id="1035707.SAMN05216552_103819"/>
<dbReference type="SUPFAM" id="SSF50156">
    <property type="entry name" value="PDZ domain-like"/>
    <property type="match status" value="1"/>
</dbReference>